<dbReference type="Gene3D" id="3.90.1420.10">
    <property type="entry name" value="Rubisco LSMT, substrate-binding domain"/>
    <property type="match status" value="1"/>
</dbReference>
<dbReference type="GO" id="GO:0032259">
    <property type="term" value="P:methylation"/>
    <property type="evidence" value="ECO:0007669"/>
    <property type="project" value="UniProtKB-KW"/>
</dbReference>
<dbReference type="InterPro" id="IPR015353">
    <property type="entry name" value="Rubisco_LSMT_subst-bd"/>
</dbReference>
<dbReference type="PIRSF" id="PIRSF027158">
    <property type="entry name" value="Lys_MTase_YDR198C_prd"/>
    <property type="match status" value="1"/>
</dbReference>
<dbReference type="GO" id="GO:0006954">
    <property type="term" value="P:inflammatory response"/>
    <property type="evidence" value="ECO:0007669"/>
    <property type="project" value="UniProtKB-KW"/>
</dbReference>
<evidence type="ECO:0000256" key="3">
    <source>
        <dbReference type="ARBA" id="ARBA00022691"/>
    </source>
</evidence>
<dbReference type="AlphaFoldDB" id="A0A8D2LLG5"/>
<dbReference type="InterPro" id="IPR001214">
    <property type="entry name" value="SET_dom"/>
</dbReference>
<dbReference type="Pfam" id="PF09273">
    <property type="entry name" value="Rubis-subs-bind"/>
    <property type="match status" value="1"/>
</dbReference>
<evidence type="ECO:0000313" key="5">
    <source>
        <dbReference type="Ensembl" id="ENSVKKP00000024238.1"/>
    </source>
</evidence>
<evidence type="ECO:0000259" key="4">
    <source>
        <dbReference type="PROSITE" id="PS50280"/>
    </source>
</evidence>
<name>A0A8D2LLG5_VARKO</name>
<reference evidence="5" key="2">
    <citation type="submission" date="2025-09" db="UniProtKB">
        <authorList>
            <consortium name="Ensembl"/>
        </authorList>
    </citation>
    <scope>IDENTIFICATION</scope>
</reference>
<dbReference type="InterPro" id="IPR046341">
    <property type="entry name" value="SET_dom_sf"/>
</dbReference>
<dbReference type="GO" id="GO:0005634">
    <property type="term" value="C:nucleus"/>
    <property type="evidence" value="ECO:0007669"/>
    <property type="project" value="UniProtKB-SubCell"/>
</dbReference>
<dbReference type="InterPro" id="IPR044429">
    <property type="entry name" value="SETD4_SET"/>
</dbReference>
<protein>
    <submittedName>
        <fullName evidence="5">SET domain containing 4</fullName>
    </submittedName>
</protein>
<reference evidence="5" key="1">
    <citation type="submission" date="2025-08" db="UniProtKB">
        <authorList>
            <consortium name="Ensembl"/>
        </authorList>
    </citation>
    <scope>IDENTIFICATION</scope>
</reference>
<sequence>MKERGYNDNQLKPAQFPETGRGLMTTKTLQEEELIISLPEECLLTTKTVLNSYLGEYIAKWKPSISPLIALCTFLVAEKYANKKSLWKPYLDLLPETYTCPICLEQETVNLFPEPLRRKVHEQRELVQELFVSSQPFFTSLQPLFRRDVVCLFSYTNFQWAWCTINTRTVYMKHSQRDCFSREPDVYALAPYLDLLNHSPSAQVKAAFNEKTKCYEIKTLSHCQKYNEVFICYGAHDNQHLLLEYGFVASCNPHSTVHVGTNTLLKYLFPEDKQRQMKLSILQEHRLLDDLTFGWDGPSWRLLTALKLLCLEADQFTSWKKVLLGEVNLERNEKKSLDLATKICMSLIEETQYALQKVSLLKHDHVHLVDQLSLVEALRTEDLQILQLSSQILQRLLSSTI</sequence>
<keyword evidence="2" id="KW-0808">Transferase</keyword>
<keyword evidence="6" id="KW-1185">Reference proteome</keyword>
<organism evidence="5 6">
    <name type="scientific">Varanus komodoensis</name>
    <name type="common">Komodo dragon</name>
    <dbReference type="NCBI Taxonomy" id="61221"/>
    <lineage>
        <taxon>Eukaryota</taxon>
        <taxon>Metazoa</taxon>
        <taxon>Chordata</taxon>
        <taxon>Craniata</taxon>
        <taxon>Vertebrata</taxon>
        <taxon>Euteleostomi</taxon>
        <taxon>Lepidosauria</taxon>
        <taxon>Squamata</taxon>
        <taxon>Bifurcata</taxon>
        <taxon>Unidentata</taxon>
        <taxon>Episquamata</taxon>
        <taxon>Toxicofera</taxon>
        <taxon>Anguimorpha</taxon>
        <taxon>Paleoanguimorpha</taxon>
        <taxon>Varanoidea</taxon>
        <taxon>Varanidae</taxon>
        <taxon>Varanus</taxon>
    </lineage>
</organism>
<dbReference type="InterPro" id="IPR036464">
    <property type="entry name" value="Rubisco_LSMT_subst-bd_sf"/>
</dbReference>
<dbReference type="Proteomes" id="UP000694545">
    <property type="component" value="Unplaced"/>
</dbReference>
<evidence type="ECO:0000256" key="1">
    <source>
        <dbReference type="ARBA" id="ARBA00022603"/>
    </source>
</evidence>
<evidence type="ECO:0000256" key="2">
    <source>
        <dbReference type="ARBA" id="ARBA00022679"/>
    </source>
</evidence>
<accession>A0A8D2LLG5</accession>
<dbReference type="GO" id="GO:0140945">
    <property type="term" value="F:histone H3K4 monomethyltransferase activity"/>
    <property type="evidence" value="ECO:0007669"/>
    <property type="project" value="UniProtKB-EC"/>
</dbReference>
<dbReference type="CDD" id="cd19177">
    <property type="entry name" value="SET_SETD4"/>
    <property type="match status" value="1"/>
</dbReference>
<proteinExistence type="predicted"/>
<dbReference type="OMA" id="ISHMKDE"/>
<dbReference type="PANTHER" id="PTHR13271:SF151">
    <property type="entry name" value="SET DOMAIN-CONTAINING PROTEIN 4"/>
    <property type="match status" value="1"/>
</dbReference>
<keyword evidence="1" id="KW-0489">Methyltransferase</keyword>
<dbReference type="InterPro" id="IPR016852">
    <property type="entry name" value="SET_MeTrfase"/>
</dbReference>
<keyword evidence="3" id="KW-0949">S-adenosyl-L-methionine</keyword>
<dbReference type="GO" id="GO:0005829">
    <property type="term" value="C:cytosol"/>
    <property type="evidence" value="ECO:0007669"/>
    <property type="project" value="UniProtKB-SubCell"/>
</dbReference>
<dbReference type="PROSITE" id="PS50280">
    <property type="entry name" value="SET"/>
    <property type="match status" value="1"/>
</dbReference>
<dbReference type="SUPFAM" id="SSF82199">
    <property type="entry name" value="SET domain"/>
    <property type="match status" value="1"/>
</dbReference>
<evidence type="ECO:0000313" key="6">
    <source>
        <dbReference type="Proteomes" id="UP000694545"/>
    </source>
</evidence>
<dbReference type="Ensembl" id="ENSVKKT00000024829.1">
    <property type="protein sequence ID" value="ENSVKKP00000024238.1"/>
    <property type="gene ID" value="ENSVKKG00000015995.1"/>
</dbReference>
<dbReference type="Pfam" id="PF00856">
    <property type="entry name" value="SET"/>
    <property type="match status" value="1"/>
</dbReference>
<feature type="domain" description="SET" evidence="4">
    <location>
        <begin position="9"/>
        <end position="234"/>
    </location>
</feature>
<dbReference type="PANTHER" id="PTHR13271">
    <property type="entry name" value="UNCHARACTERIZED PUTATIVE METHYLTRANSFERASE"/>
    <property type="match status" value="1"/>
</dbReference>
<dbReference type="Gene3D" id="3.90.1410.10">
    <property type="entry name" value="set domain protein methyltransferase, domain 1"/>
    <property type="match status" value="1"/>
</dbReference>
<dbReference type="InterPro" id="IPR050600">
    <property type="entry name" value="SETD3_SETD6_MTase"/>
</dbReference>